<dbReference type="OrthoDB" id="428194at2759"/>
<evidence type="ECO:0000256" key="1">
    <source>
        <dbReference type="SAM" id="MobiDB-lite"/>
    </source>
</evidence>
<evidence type="ECO:0008006" key="5">
    <source>
        <dbReference type="Google" id="ProtNLM"/>
    </source>
</evidence>
<comment type="caution">
    <text evidence="3">The sequence shown here is derived from an EMBL/GenBank/DDBJ whole genome shotgun (WGS) entry which is preliminary data.</text>
</comment>
<dbReference type="Proteomes" id="UP000604046">
    <property type="component" value="Unassembled WGS sequence"/>
</dbReference>
<keyword evidence="2" id="KW-0812">Transmembrane</keyword>
<feature type="region of interest" description="Disordered" evidence="1">
    <location>
        <begin position="1"/>
        <end position="23"/>
    </location>
</feature>
<sequence>MADAASAGDADTPEGSNRVRRDLKFEPLAQDPFVISRDKMKSGQTAPEEVRFAARAWLKQRKLLGGYFSQPRFTADERWVCTCRCTEHDACFKGEGAWYQFSGSWHSSREFDSLRVSQAGNCSGAGRRKAAKQKPLEQQPTVAELQAVHRAIDALLERGLRPTASNVAIRMGTDRVATDIVRSVLQQRKKNSQLDTTAVFHDSWPAFQEHIRQYEDPDCKPLYFAEVTLRAFSYVALLPHFLEALGRLLADEQTCNNGWCMCADFAHTLCVMNFKYAVVCAVVFRMLNGVWRRTPWPLLIASAPIETGVGYKRIFTLLKQELLRRGIREPQAQHVQVTLAGDSKMEMRQNVKGTLLSSDELTQVIVPLGKVITSLGYQLRWDADRCQLVSQEGEIIPPQVVRGCPEVDEATAQGLIDKLENKYLPELHETTLNSLRVLQRAERSWWTCLLDYVSSGNVASGREAILNSWMWNDKVEDQEALVEGGDLVVRWDPAAYERRSDTLVKIGRMSDVVYVNAGSLLVQGEFEDFWKIMLWAAGQGKIGAVISKDVATNLEDFEKEGRHRDRVHLLHALASAGQQLRGGVCPKFLVERRRFSTARVPGIHWTSDGRAQRYLEEAGILDPMVEENETVEIVAGLVGVIRTDGSGRLRIAKLSSDAAWRLHVMRNHLPFRRDCAVCVRNAASGKQHRATLHPMAYTLSVDVAGPLRGWGKSPDNKFFKYFVVGAFRIPKMDHHVHHDDVRGHPTPPLGEEEDIVAKEKEEWKKLMEKFKEPIETETIYFAAPTTSKKASCILPAIQQMVVEGITKDARRSPSNASCTTTRTDEDDEEATMKKVSGPDFEEVEKMARESVESGEINAKRCEELLEKLEAFRGNLRCPRTVSGTAMILGAYAQGGSHGLTVLTRRLPWLTTFLNKYLQGRLRATLPHQEQRWTSLALHRTTEANLHRDVHNKKGSCNYVLEIGRDKNSGLWVEGNHEQHPVHGGGEERAKEYEKPDGEVLQGRLVDLSQGPVVFNPRTKHALVKDTGVKWILSGYTPSGVQALARGDVEGLRRLQFPVQGIGLLEDMYDCPSQHGHYDTAGETTPWLKAFSPPPQFATSSRAQVARDEEEGSGVVPEDVMHVGDWEIYVPESGEEEEVDRTDDEIVLRQVCSGENPGNFADYLRATYEGIIGQEILDSDLQDDMGMMVEEWCREEEVLPRVAKLEPEYTKGIEELIASLEEPLRHTHNVDPAEVRKSPTNWLPSIRKELGVVEKGFKRISSEEVKVYAKMPNVQFLPAKMVYTLKPPGGDGDSLVGEARLCKRKARIVCCGNFAEDNQEDVFASGAAAESLRCTLTNAAAKRWSTGGLDITGAFMLTPTPTGPEETIYIVTPRAVLVQLGVVQPGEKWLLTHGMYGLRQSPRLWAGFRDRTMKEMVTTLGDTSWKFVQGKAEPNIWFIYEAGSSISDPQGTILVYVDDIDMCPLDPSQCRGSYFQYYLEDLRPRNCHAPEGDPVLGIEMLYPEALDDETRGDEAQLRMAQEACGELLWISQRSRPDLSFAISVMGSLLTRAAPRALAIADKVLSYLQRTEHFALEISPAGNELAAWSDSSFAPSGNKSHSGMAITWKGVVVSWRSSKQPFTCLSTAECELVAAVETLNMCKSLQAIIQQFDPTASENEALEDKASFIHEQVEAGCVKLRYTPGQYQLADLLTKGFSRQRLEELNGLWRIVDVTLQATKISMAKMMVAMMMIQAARAETIAKEPIQLDGSVELYILVLLVGVCVVAMWEAMWWLWYNWSGDERRDRKVRRLRRRQLAVEQELTNQVTDLVRPAAPQVGCQTTTPERKSIGVQASPAFQYMRPPEVKAGKCFLLVQLSIRVTAVIWRINYSQGGVLKGVKAPIAEVEPVRRLRRPLWPKAQS</sequence>
<keyword evidence="2" id="KW-0472">Membrane</keyword>
<reference evidence="3" key="1">
    <citation type="submission" date="2021-02" db="EMBL/GenBank/DDBJ databases">
        <authorList>
            <person name="Dougan E. K."/>
            <person name="Rhodes N."/>
            <person name="Thang M."/>
            <person name="Chan C."/>
        </authorList>
    </citation>
    <scope>NUCLEOTIDE SEQUENCE</scope>
</reference>
<feature type="region of interest" description="Disordered" evidence="1">
    <location>
        <begin position="808"/>
        <end position="829"/>
    </location>
</feature>
<keyword evidence="4" id="KW-1185">Reference proteome</keyword>
<protein>
    <recommendedName>
        <fullName evidence="5">Copia protein</fullName>
    </recommendedName>
</protein>
<proteinExistence type="predicted"/>
<evidence type="ECO:0000313" key="3">
    <source>
        <dbReference type="EMBL" id="CAE7246441.1"/>
    </source>
</evidence>
<dbReference type="EMBL" id="CAJNDS010001079">
    <property type="protein sequence ID" value="CAE7246441.1"/>
    <property type="molecule type" value="Genomic_DNA"/>
</dbReference>
<gene>
    <name evidence="3" type="ORF">SNAT2548_LOCUS11720</name>
</gene>
<evidence type="ECO:0000256" key="2">
    <source>
        <dbReference type="SAM" id="Phobius"/>
    </source>
</evidence>
<keyword evidence="2" id="KW-1133">Transmembrane helix</keyword>
<feature type="transmembrane region" description="Helical" evidence="2">
    <location>
        <begin position="1752"/>
        <end position="1775"/>
    </location>
</feature>
<dbReference type="CDD" id="cd09272">
    <property type="entry name" value="RNase_HI_RT_Ty1"/>
    <property type="match status" value="1"/>
</dbReference>
<accession>A0A812LF75</accession>
<evidence type="ECO:0000313" key="4">
    <source>
        <dbReference type="Proteomes" id="UP000604046"/>
    </source>
</evidence>
<organism evidence="3 4">
    <name type="scientific">Symbiodinium natans</name>
    <dbReference type="NCBI Taxonomy" id="878477"/>
    <lineage>
        <taxon>Eukaryota</taxon>
        <taxon>Sar</taxon>
        <taxon>Alveolata</taxon>
        <taxon>Dinophyceae</taxon>
        <taxon>Suessiales</taxon>
        <taxon>Symbiodiniaceae</taxon>
        <taxon>Symbiodinium</taxon>
    </lineage>
</organism>
<name>A0A812LF75_9DINO</name>